<dbReference type="AlphaFoldDB" id="A0A438MSJ1"/>
<feature type="transmembrane region" description="Helical" evidence="7">
    <location>
        <begin position="326"/>
        <end position="346"/>
    </location>
</feature>
<dbReference type="InterPro" id="IPR036259">
    <property type="entry name" value="MFS_trans_sf"/>
</dbReference>
<feature type="transmembrane region" description="Helical" evidence="7">
    <location>
        <begin position="163"/>
        <end position="182"/>
    </location>
</feature>
<dbReference type="VEuPathDB" id="FungiDB:PV10_01156"/>
<feature type="domain" description="Major facilitator superfamily (MFS) profile" evidence="8">
    <location>
        <begin position="92"/>
        <end position="530"/>
    </location>
</feature>
<dbReference type="EMBL" id="NAJM01000058">
    <property type="protein sequence ID" value="RVX66642.1"/>
    <property type="molecule type" value="Genomic_DNA"/>
</dbReference>
<dbReference type="GO" id="GO:0042908">
    <property type="term" value="P:xenobiotic transport"/>
    <property type="evidence" value="ECO:0007669"/>
    <property type="project" value="UniProtKB-ARBA"/>
</dbReference>
<dbReference type="PANTHER" id="PTHR23502:SF74">
    <property type="entry name" value="MAJOR FACILITATOR SUPERFAMILY (MFS) PROFILE DOMAIN-CONTAINING PROTEIN"/>
    <property type="match status" value="1"/>
</dbReference>
<feature type="transmembrane region" description="Helical" evidence="7">
    <location>
        <begin position="502"/>
        <end position="526"/>
    </location>
</feature>
<reference evidence="9 10" key="1">
    <citation type="submission" date="2017-03" db="EMBL/GenBank/DDBJ databases">
        <title>Genomes of endolithic fungi from Antarctica.</title>
        <authorList>
            <person name="Coleine C."/>
            <person name="Masonjones S."/>
            <person name="Stajich J.E."/>
        </authorList>
    </citation>
    <scope>NUCLEOTIDE SEQUENCE [LARGE SCALE GENOMIC DNA]</scope>
    <source>
        <strain evidence="9 10">CCFEE 6314</strain>
    </source>
</reference>
<evidence type="ECO:0000313" key="10">
    <source>
        <dbReference type="Proteomes" id="UP000288859"/>
    </source>
</evidence>
<evidence type="ECO:0000256" key="7">
    <source>
        <dbReference type="SAM" id="Phobius"/>
    </source>
</evidence>
<evidence type="ECO:0000256" key="5">
    <source>
        <dbReference type="ARBA" id="ARBA00023136"/>
    </source>
</evidence>
<feature type="transmembrane region" description="Helical" evidence="7">
    <location>
        <begin position="252"/>
        <end position="280"/>
    </location>
</feature>
<feature type="transmembrane region" description="Helical" evidence="7">
    <location>
        <begin position="476"/>
        <end position="496"/>
    </location>
</feature>
<gene>
    <name evidence="9" type="ORF">B0A52_09393</name>
</gene>
<dbReference type="OrthoDB" id="5141738at2759"/>
<accession>A0A438MSJ1</accession>
<comment type="caution">
    <text evidence="9">The sequence shown here is derived from an EMBL/GenBank/DDBJ whole genome shotgun (WGS) entry which is preliminary data.</text>
</comment>
<feature type="compositionally biased region" description="Polar residues" evidence="6">
    <location>
        <begin position="35"/>
        <end position="51"/>
    </location>
</feature>
<evidence type="ECO:0000256" key="4">
    <source>
        <dbReference type="ARBA" id="ARBA00022989"/>
    </source>
</evidence>
<organism evidence="9 10">
    <name type="scientific">Exophiala mesophila</name>
    <name type="common">Black yeast-like fungus</name>
    <dbReference type="NCBI Taxonomy" id="212818"/>
    <lineage>
        <taxon>Eukaryota</taxon>
        <taxon>Fungi</taxon>
        <taxon>Dikarya</taxon>
        <taxon>Ascomycota</taxon>
        <taxon>Pezizomycotina</taxon>
        <taxon>Eurotiomycetes</taxon>
        <taxon>Chaetothyriomycetidae</taxon>
        <taxon>Chaetothyriales</taxon>
        <taxon>Herpotrichiellaceae</taxon>
        <taxon>Exophiala</taxon>
    </lineage>
</organism>
<dbReference type="InterPro" id="IPR020846">
    <property type="entry name" value="MFS_dom"/>
</dbReference>
<protein>
    <recommendedName>
        <fullName evidence="8">Major facilitator superfamily (MFS) profile domain-containing protein</fullName>
    </recommendedName>
</protein>
<sequence>MGVSTDHGLRELEQTLSTPAAISQPVPVPQARPRSPSSPCAGSPDSQTPTRLQQFDDDVSEQHVPVHQHDPKKLVTFGAHDADNPYNWSKPKKVFVVVAGIIMVINSTLESSLPSGAIQALRQYFNVQDSVQFPLPISCFVAGYCVGPTIAAPLSEYIGRKPVMLGFFLVATVFTMACALAPSWPLLLFFRFVCGLGASGPIGIVGGMYADLYDDPRQRGTSMAWFMVATTAGPIIAPPISGFISQSASWRWVFWFGFIFAAVTIPIILIMPETYAPILLRRKARQMRNDTGDHGWVAKSELEKKSFQHILTVVMTRPWRMLFQEVIVMCVCAYCALAYGIFYLYFQAYPIIFQGPNSVYKWSPGVAGLAFLPITVGAVASAPVWMWWDAYVAKARKRNAPWTRQEEYNRLPLACIGGPLYVIALFWIGWSAREGTHWIVPTLSGVPFGMGFLLIFMALLNYLTDAYETFAASAQSIASTCRSLFGVVLPLASASMFHTLGVAWACSLLAFLSLGMVAIPFAFIWCGDSIRANSKFCQQLKELKAKDKAEQAERDRERENSLERDHAQVTDLEKA</sequence>
<comment type="similarity">
    <text evidence="2">Belongs to the major facilitator superfamily.</text>
</comment>
<feature type="region of interest" description="Disordered" evidence="6">
    <location>
        <begin position="1"/>
        <end position="51"/>
    </location>
</feature>
<feature type="transmembrane region" description="Helical" evidence="7">
    <location>
        <begin position="366"/>
        <end position="390"/>
    </location>
</feature>
<dbReference type="InterPro" id="IPR011701">
    <property type="entry name" value="MFS"/>
</dbReference>
<dbReference type="PANTHER" id="PTHR23502">
    <property type="entry name" value="MAJOR FACILITATOR SUPERFAMILY"/>
    <property type="match status" value="1"/>
</dbReference>
<dbReference type="Gene3D" id="1.20.1250.20">
    <property type="entry name" value="MFS general substrate transporter like domains"/>
    <property type="match status" value="1"/>
</dbReference>
<evidence type="ECO:0000259" key="8">
    <source>
        <dbReference type="PROSITE" id="PS50850"/>
    </source>
</evidence>
<feature type="transmembrane region" description="Helical" evidence="7">
    <location>
        <begin position="133"/>
        <end position="151"/>
    </location>
</feature>
<feature type="transmembrane region" description="Helical" evidence="7">
    <location>
        <begin position="411"/>
        <end position="432"/>
    </location>
</feature>
<evidence type="ECO:0000256" key="6">
    <source>
        <dbReference type="SAM" id="MobiDB-lite"/>
    </source>
</evidence>
<feature type="transmembrane region" description="Helical" evidence="7">
    <location>
        <begin position="94"/>
        <end position="113"/>
    </location>
</feature>
<dbReference type="SUPFAM" id="SSF103473">
    <property type="entry name" value="MFS general substrate transporter"/>
    <property type="match status" value="1"/>
</dbReference>
<dbReference type="GO" id="GO:0140115">
    <property type="term" value="P:export across plasma membrane"/>
    <property type="evidence" value="ECO:0007669"/>
    <property type="project" value="UniProtKB-ARBA"/>
</dbReference>
<dbReference type="FunFam" id="1.20.1250.20:FF:000082">
    <property type="entry name" value="MFS multidrug transporter, putative"/>
    <property type="match status" value="1"/>
</dbReference>
<proteinExistence type="inferred from homology"/>
<name>A0A438MSJ1_EXOME</name>
<evidence type="ECO:0000313" key="9">
    <source>
        <dbReference type="EMBL" id="RVX66642.1"/>
    </source>
</evidence>
<feature type="region of interest" description="Disordered" evidence="6">
    <location>
        <begin position="545"/>
        <end position="575"/>
    </location>
</feature>
<evidence type="ECO:0000256" key="1">
    <source>
        <dbReference type="ARBA" id="ARBA00004651"/>
    </source>
</evidence>
<keyword evidence="4 7" id="KW-1133">Transmembrane helix</keyword>
<feature type="transmembrane region" description="Helical" evidence="7">
    <location>
        <begin position="188"/>
        <end position="210"/>
    </location>
</feature>
<evidence type="ECO:0000256" key="2">
    <source>
        <dbReference type="ARBA" id="ARBA00008335"/>
    </source>
</evidence>
<dbReference type="InterPro" id="IPR005829">
    <property type="entry name" value="Sugar_transporter_CS"/>
</dbReference>
<comment type="subcellular location">
    <subcellularLocation>
        <location evidence="1">Cell membrane</location>
        <topology evidence="1">Multi-pass membrane protein</topology>
    </subcellularLocation>
</comment>
<dbReference type="CDD" id="cd17323">
    <property type="entry name" value="MFS_Tpo1_MDR_like"/>
    <property type="match status" value="1"/>
</dbReference>
<dbReference type="GO" id="GO:0022857">
    <property type="term" value="F:transmembrane transporter activity"/>
    <property type="evidence" value="ECO:0007669"/>
    <property type="project" value="InterPro"/>
</dbReference>
<feature type="transmembrane region" description="Helical" evidence="7">
    <location>
        <begin position="222"/>
        <end position="240"/>
    </location>
</feature>
<dbReference type="PROSITE" id="PS00216">
    <property type="entry name" value="SUGAR_TRANSPORT_1"/>
    <property type="match status" value="1"/>
</dbReference>
<dbReference type="Proteomes" id="UP000288859">
    <property type="component" value="Unassembled WGS sequence"/>
</dbReference>
<keyword evidence="5 7" id="KW-0472">Membrane</keyword>
<keyword evidence="3 7" id="KW-0812">Transmembrane</keyword>
<dbReference type="Pfam" id="PF07690">
    <property type="entry name" value="MFS_1"/>
    <property type="match status" value="1"/>
</dbReference>
<feature type="transmembrane region" description="Helical" evidence="7">
    <location>
        <begin position="438"/>
        <end position="464"/>
    </location>
</feature>
<dbReference type="GO" id="GO:0005886">
    <property type="term" value="C:plasma membrane"/>
    <property type="evidence" value="ECO:0007669"/>
    <property type="project" value="UniProtKB-SubCell"/>
</dbReference>
<dbReference type="PROSITE" id="PS50850">
    <property type="entry name" value="MFS"/>
    <property type="match status" value="1"/>
</dbReference>
<evidence type="ECO:0000256" key="3">
    <source>
        <dbReference type="ARBA" id="ARBA00022692"/>
    </source>
</evidence>